<organism evidence="2 3">
    <name type="scientific">Monosporascus ibericus</name>
    <dbReference type="NCBI Taxonomy" id="155417"/>
    <lineage>
        <taxon>Eukaryota</taxon>
        <taxon>Fungi</taxon>
        <taxon>Dikarya</taxon>
        <taxon>Ascomycota</taxon>
        <taxon>Pezizomycotina</taxon>
        <taxon>Sordariomycetes</taxon>
        <taxon>Xylariomycetidae</taxon>
        <taxon>Xylariales</taxon>
        <taxon>Xylariales incertae sedis</taxon>
        <taxon>Monosporascus</taxon>
    </lineage>
</organism>
<keyword evidence="3" id="KW-1185">Reference proteome</keyword>
<dbReference type="Pfam" id="PF11312">
    <property type="entry name" value="Methyltransf_34"/>
    <property type="match status" value="1"/>
</dbReference>
<dbReference type="OrthoDB" id="6419443at2759"/>
<dbReference type="Proteomes" id="UP000293360">
    <property type="component" value="Unassembled WGS sequence"/>
</dbReference>
<evidence type="ECO:0008006" key="4">
    <source>
        <dbReference type="Google" id="ProtNLM"/>
    </source>
</evidence>
<evidence type="ECO:0000313" key="2">
    <source>
        <dbReference type="EMBL" id="RYP02926.1"/>
    </source>
</evidence>
<accession>A0A4Q4T8U8</accession>
<name>A0A4Q4T8U8_9PEZI</name>
<feature type="compositionally biased region" description="Low complexity" evidence="1">
    <location>
        <begin position="1"/>
        <end position="36"/>
    </location>
</feature>
<feature type="region of interest" description="Disordered" evidence="1">
    <location>
        <begin position="1"/>
        <end position="48"/>
    </location>
</feature>
<evidence type="ECO:0000256" key="1">
    <source>
        <dbReference type="SAM" id="MobiDB-lite"/>
    </source>
</evidence>
<reference evidence="2 3" key="1">
    <citation type="submission" date="2018-06" db="EMBL/GenBank/DDBJ databases">
        <title>Complete Genomes of Monosporascus.</title>
        <authorList>
            <person name="Robinson A.J."/>
            <person name="Natvig D.O."/>
        </authorList>
    </citation>
    <scope>NUCLEOTIDE SEQUENCE [LARGE SCALE GENOMIC DNA]</scope>
    <source>
        <strain evidence="2 3">CBS 110550</strain>
    </source>
</reference>
<feature type="compositionally biased region" description="Basic and acidic residues" evidence="1">
    <location>
        <begin position="377"/>
        <end position="390"/>
    </location>
</feature>
<evidence type="ECO:0000313" key="3">
    <source>
        <dbReference type="Proteomes" id="UP000293360"/>
    </source>
</evidence>
<comment type="caution">
    <text evidence="2">The sequence shown here is derived from an EMBL/GenBank/DDBJ whole genome shotgun (WGS) entry which is preliminary data.</text>
</comment>
<dbReference type="InterPro" id="IPR021463">
    <property type="entry name" value="Methyltransf_34"/>
</dbReference>
<feature type="region of interest" description="Disordered" evidence="1">
    <location>
        <begin position="352"/>
        <end position="390"/>
    </location>
</feature>
<dbReference type="AlphaFoldDB" id="A0A4Q4T8U8"/>
<gene>
    <name evidence="2" type="ORF">DL764_005503</name>
</gene>
<dbReference type="EMBL" id="QJNU01000293">
    <property type="protein sequence ID" value="RYP02926.1"/>
    <property type="molecule type" value="Genomic_DNA"/>
</dbReference>
<sequence length="443" mass="47453">MVKKPPSASKSNAKPPSRRAATATASAKSPKPASAADETGPEQPLSPEGLRAHQTLLNIFNDAFAPALHLKSFTQRLQDVKQALYNRDFGAAFGREDFLEVYAARWSPTRALCYAHVLRGIEGHLAALLVSHDGQRASGNGDAADGVGLTRECPGQIPDAEEIPDDGAEKPALRVLAIGGGAAETVAFGSYLSSLPTTTGEIHLLDTGPWGGIAQRLSAHLTTAPPISKYASAAAKAANAALVSPEDRLRVAFSQEDILALDDAALARLLGPEPLLVTLLFTLNELYTGAGIAATTSFLRRLSAAVPAGSLLLVIDSPGSYSEAAVGRGGDREKKRYPMQWLLDHTLLQEPRSGRKRQRQRQEGVPAANDNDDGDADEKADGGTDDKADADAARTDCAVWEKLESADSVWFRLADGLRYPIRLEDMRYQMHLYRACPQIDNRT</sequence>
<protein>
    <recommendedName>
        <fullName evidence="4">25S rRNA (Uridine(2843)-N(3))-methyltransferase</fullName>
    </recommendedName>
</protein>
<dbReference type="STRING" id="155417.A0A4Q4T8U8"/>
<proteinExistence type="predicted"/>